<reference evidence="1" key="2">
    <citation type="journal article" date="2015" name="Data Brief">
        <title>Shoot transcriptome of the giant reed, Arundo donax.</title>
        <authorList>
            <person name="Barrero R.A."/>
            <person name="Guerrero F.D."/>
            <person name="Moolhuijzen P."/>
            <person name="Goolsby J.A."/>
            <person name="Tidwell J."/>
            <person name="Bellgard S.E."/>
            <person name="Bellgard M.I."/>
        </authorList>
    </citation>
    <scope>NUCLEOTIDE SEQUENCE</scope>
    <source>
        <tissue evidence="1">Shoot tissue taken approximately 20 cm above the soil surface</tissue>
    </source>
</reference>
<accession>A0A0A8ZSY1</accession>
<protein>
    <submittedName>
        <fullName evidence="1">Uncharacterized protein</fullName>
    </submittedName>
</protein>
<sequence length="34" mass="3939">MITCSLITLGFDHIVILRHPSANRNPICYIFYCI</sequence>
<evidence type="ECO:0000313" key="1">
    <source>
        <dbReference type="EMBL" id="JAD42499.1"/>
    </source>
</evidence>
<organism evidence="1">
    <name type="scientific">Arundo donax</name>
    <name type="common">Giant reed</name>
    <name type="synonym">Donax arundinaceus</name>
    <dbReference type="NCBI Taxonomy" id="35708"/>
    <lineage>
        <taxon>Eukaryota</taxon>
        <taxon>Viridiplantae</taxon>
        <taxon>Streptophyta</taxon>
        <taxon>Embryophyta</taxon>
        <taxon>Tracheophyta</taxon>
        <taxon>Spermatophyta</taxon>
        <taxon>Magnoliopsida</taxon>
        <taxon>Liliopsida</taxon>
        <taxon>Poales</taxon>
        <taxon>Poaceae</taxon>
        <taxon>PACMAD clade</taxon>
        <taxon>Arundinoideae</taxon>
        <taxon>Arundineae</taxon>
        <taxon>Arundo</taxon>
    </lineage>
</organism>
<reference evidence="1" key="1">
    <citation type="submission" date="2014-09" db="EMBL/GenBank/DDBJ databases">
        <authorList>
            <person name="Magalhaes I.L.F."/>
            <person name="Oliveira U."/>
            <person name="Santos F.R."/>
            <person name="Vidigal T.H.D.A."/>
            <person name="Brescovit A.D."/>
            <person name="Santos A.J."/>
        </authorList>
    </citation>
    <scope>NUCLEOTIDE SEQUENCE</scope>
    <source>
        <tissue evidence="1">Shoot tissue taken approximately 20 cm above the soil surface</tissue>
    </source>
</reference>
<dbReference type="AlphaFoldDB" id="A0A0A8ZSY1"/>
<name>A0A0A8ZSY1_ARUDO</name>
<proteinExistence type="predicted"/>
<dbReference type="EMBL" id="GBRH01255396">
    <property type="protein sequence ID" value="JAD42499.1"/>
    <property type="molecule type" value="Transcribed_RNA"/>
</dbReference>